<feature type="transmembrane region" description="Helical" evidence="2">
    <location>
        <begin position="219"/>
        <end position="242"/>
    </location>
</feature>
<keyword evidence="2" id="KW-0472">Membrane</keyword>
<keyword evidence="2" id="KW-0812">Transmembrane</keyword>
<feature type="compositionally biased region" description="Low complexity" evidence="1">
    <location>
        <begin position="52"/>
        <end position="124"/>
    </location>
</feature>
<reference evidence="3" key="1">
    <citation type="journal article" date="2021" name="New Phytol.">
        <title>Evolutionary innovations through gain and loss of genes in the ectomycorrhizal Boletales.</title>
        <authorList>
            <person name="Wu G."/>
            <person name="Miyauchi S."/>
            <person name="Morin E."/>
            <person name="Kuo A."/>
            <person name="Drula E."/>
            <person name="Varga T."/>
            <person name="Kohler A."/>
            <person name="Feng B."/>
            <person name="Cao Y."/>
            <person name="Lipzen A."/>
            <person name="Daum C."/>
            <person name="Hundley H."/>
            <person name="Pangilinan J."/>
            <person name="Johnson J."/>
            <person name="Barry K."/>
            <person name="LaButti K."/>
            <person name="Ng V."/>
            <person name="Ahrendt S."/>
            <person name="Min B."/>
            <person name="Choi I.G."/>
            <person name="Park H."/>
            <person name="Plett J.M."/>
            <person name="Magnuson J."/>
            <person name="Spatafora J.W."/>
            <person name="Nagy L.G."/>
            <person name="Henrissat B."/>
            <person name="Grigoriev I.V."/>
            <person name="Yang Z.L."/>
            <person name="Xu J."/>
            <person name="Martin F.M."/>
        </authorList>
    </citation>
    <scope>NUCLEOTIDE SEQUENCE</scope>
    <source>
        <strain evidence="3">KKN 215</strain>
    </source>
</reference>
<feature type="compositionally biased region" description="Polar residues" evidence="1">
    <location>
        <begin position="566"/>
        <end position="586"/>
    </location>
</feature>
<feature type="compositionally biased region" description="Low complexity" evidence="1">
    <location>
        <begin position="1"/>
        <end position="42"/>
    </location>
</feature>
<feature type="region of interest" description="Disordered" evidence="1">
    <location>
        <begin position="413"/>
        <end position="445"/>
    </location>
</feature>
<keyword evidence="2" id="KW-1133">Transmembrane helix</keyword>
<proteinExistence type="predicted"/>
<dbReference type="OrthoDB" id="10674814at2759"/>
<feature type="region of interest" description="Disordered" evidence="1">
    <location>
        <begin position="181"/>
        <end position="216"/>
    </location>
</feature>
<sequence>MSGSIITQSSASSQSLSTPQSSSAVATSTPETTFTPSTSPTSSLPPTPTPTTSPTSFITTSSSSTSAATTPTTSPATTQGTSTTSSTSTVENQSSTSPIQQTTPSVTPTTSNTPAASPQPSPQTHQLQEEADSSTSSTSARVLAPTSALNEPGSASSYTQSNTQALPSIATTLTVNGHIPVLTQAPDSTSPLSETDVPPNGSDSLNSPAGATSTSRRTVAIVSAVMGTLGLIALVAIGFLLYRQRQRKRRIQLRNNNDRPISVESWVQFSSRPGSVVGGGSEESAVWHQYGDMNGKGDAMHVPYGASNMLQASQTAVSLLPNVSTISLDLSFSPPPQSSSGGQFSLADLAKNDKGPLSAESLFSASRLLSPPATAPAQGMVTTPNSAVDSVYLSPTPASPSSAYLVRSPSISGPEIQIQSPSSQGSSYRPNQLSPSSADTLEVPDSGLNMFRGSIQSTITQGSRLSAASAYSVPSPVYPDYNAPPLPPLPSAYSTSSNFPSSAVPTPIKSTISEKPGPRLLTAEPVTSPHRESIAASPGDNIDMFLDLGRPTRELLRTVGLDESVQKSPKNPFRDSNMSYSLSTGRTPGPEYTAFEWTVR</sequence>
<feature type="compositionally biased region" description="Polar residues" evidence="1">
    <location>
        <begin position="201"/>
        <end position="216"/>
    </location>
</feature>
<evidence type="ECO:0000313" key="3">
    <source>
        <dbReference type="EMBL" id="KAH8101684.1"/>
    </source>
</evidence>
<protein>
    <submittedName>
        <fullName evidence="3">Uncharacterized protein</fullName>
    </submittedName>
</protein>
<feature type="compositionally biased region" description="Polar residues" evidence="1">
    <location>
        <begin position="428"/>
        <end position="439"/>
    </location>
</feature>
<evidence type="ECO:0000313" key="4">
    <source>
        <dbReference type="Proteomes" id="UP000813824"/>
    </source>
</evidence>
<evidence type="ECO:0000256" key="2">
    <source>
        <dbReference type="SAM" id="Phobius"/>
    </source>
</evidence>
<feature type="region of interest" description="Disordered" evidence="1">
    <location>
        <begin position="563"/>
        <end position="587"/>
    </location>
</feature>
<dbReference type="Proteomes" id="UP000813824">
    <property type="component" value="Unassembled WGS sequence"/>
</dbReference>
<feature type="region of interest" description="Disordered" evidence="1">
    <location>
        <begin position="493"/>
        <end position="538"/>
    </location>
</feature>
<keyword evidence="4" id="KW-1185">Reference proteome</keyword>
<organism evidence="3 4">
    <name type="scientific">Cristinia sonorae</name>
    <dbReference type="NCBI Taxonomy" id="1940300"/>
    <lineage>
        <taxon>Eukaryota</taxon>
        <taxon>Fungi</taxon>
        <taxon>Dikarya</taxon>
        <taxon>Basidiomycota</taxon>
        <taxon>Agaricomycotina</taxon>
        <taxon>Agaricomycetes</taxon>
        <taxon>Agaricomycetidae</taxon>
        <taxon>Agaricales</taxon>
        <taxon>Pleurotineae</taxon>
        <taxon>Stephanosporaceae</taxon>
        <taxon>Cristinia</taxon>
    </lineage>
</organism>
<comment type="caution">
    <text evidence="3">The sequence shown here is derived from an EMBL/GenBank/DDBJ whole genome shotgun (WGS) entry which is preliminary data.</text>
</comment>
<feature type="compositionally biased region" description="Low complexity" evidence="1">
    <location>
        <begin position="413"/>
        <end position="427"/>
    </location>
</feature>
<evidence type="ECO:0000256" key="1">
    <source>
        <dbReference type="SAM" id="MobiDB-lite"/>
    </source>
</evidence>
<feature type="compositionally biased region" description="Polar residues" evidence="1">
    <location>
        <begin position="493"/>
        <end position="513"/>
    </location>
</feature>
<gene>
    <name evidence="3" type="ORF">BXZ70DRAFT_1006943</name>
</gene>
<feature type="region of interest" description="Disordered" evidence="1">
    <location>
        <begin position="1"/>
        <end position="142"/>
    </location>
</feature>
<accession>A0A8K0XQT3</accession>
<dbReference type="AlphaFoldDB" id="A0A8K0XQT3"/>
<dbReference type="EMBL" id="JAEVFJ010000011">
    <property type="protein sequence ID" value="KAH8101684.1"/>
    <property type="molecule type" value="Genomic_DNA"/>
</dbReference>
<name>A0A8K0XQT3_9AGAR</name>